<comment type="subcellular location">
    <subcellularLocation>
        <location evidence="1">Membrane</location>
        <topology evidence="1">Multi-pass membrane protein</topology>
    </subcellularLocation>
</comment>
<dbReference type="GO" id="GO:0016020">
    <property type="term" value="C:membrane"/>
    <property type="evidence" value="ECO:0007669"/>
    <property type="project" value="UniProtKB-SubCell"/>
</dbReference>
<proteinExistence type="inferred from homology"/>
<evidence type="ECO:0000256" key="3">
    <source>
        <dbReference type="ARBA" id="ARBA00022448"/>
    </source>
</evidence>
<evidence type="ECO:0008006" key="12">
    <source>
        <dbReference type="Google" id="ProtNLM"/>
    </source>
</evidence>
<keyword evidence="6" id="KW-0406">Ion transport</keyword>
<evidence type="ECO:0000313" key="11">
    <source>
        <dbReference type="Proteomes" id="UP000824469"/>
    </source>
</evidence>
<evidence type="ECO:0000256" key="9">
    <source>
        <dbReference type="SAM" id="Phobius"/>
    </source>
</evidence>
<evidence type="ECO:0000256" key="5">
    <source>
        <dbReference type="ARBA" id="ARBA00022989"/>
    </source>
</evidence>
<keyword evidence="3" id="KW-0813">Transport</keyword>
<protein>
    <recommendedName>
        <fullName evidence="12">Aluminum-activated malate transporter</fullName>
    </recommendedName>
</protein>
<dbReference type="InterPro" id="IPR020966">
    <property type="entry name" value="ALMT"/>
</dbReference>
<keyword evidence="7 9" id="KW-0472">Membrane</keyword>
<comment type="similarity">
    <text evidence="2">Belongs to the aromatic acid exporter (TC 2.A.85) family.</text>
</comment>
<reference evidence="10 11" key="1">
    <citation type="journal article" date="2021" name="Nat. Plants">
        <title>The Taxus genome provides insights into paclitaxel biosynthesis.</title>
        <authorList>
            <person name="Xiong X."/>
            <person name="Gou J."/>
            <person name="Liao Q."/>
            <person name="Li Y."/>
            <person name="Zhou Q."/>
            <person name="Bi G."/>
            <person name="Li C."/>
            <person name="Du R."/>
            <person name="Wang X."/>
            <person name="Sun T."/>
            <person name="Guo L."/>
            <person name="Liang H."/>
            <person name="Lu P."/>
            <person name="Wu Y."/>
            <person name="Zhang Z."/>
            <person name="Ro D.K."/>
            <person name="Shang Y."/>
            <person name="Huang S."/>
            <person name="Yan J."/>
        </authorList>
    </citation>
    <scope>NUCLEOTIDE SEQUENCE [LARGE SCALE GENOMIC DNA]</scope>
    <source>
        <strain evidence="10">Ta-2019</strain>
    </source>
</reference>
<evidence type="ECO:0000256" key="7">
    <source>
        <dbReference type="ARBA" id="ARBA00023136"/>
    </source>
</evidence>
<gene>
    <name evidence="10" type="ORF">KI387_015497</name>
</gene>
<evidence type="ECO:0000256" key="8">
    <source>
        <dbReference type="ARBA" id="ARBA00023303"/>
    </source>
</evidence>
<sequence>MKPHREANYSFCEQSRESLLSRQQGEGEENDVEGQQVPCGCCSGLREGLKNGWDEICKAFRNAVEHAKSDPRKIIFSVKLGMALSLVSLLMFLHTPYKYLNTYSTWAVLTVVVVFEFSVGATLSKGFNRGLGTLTAGGIAFGVAELAMCTGKWEPLLIILSIFTAGAGATFAKLYTKMKPYEYGFRVFLITFCYILVSGYRTRLFIHMAITRFLLIVLGAAVAFVINGCIYPIWAGEDLHKLIVKNFMGVANSLEGCIDGYLSGLEFERVSSKILTCQASDDPVYNGYRSVVVSATQEETLEGFASWEWPHGNYRMMRYPWKEYVKVGGALRHCTYMVMALHGCILSEIQAPRELRQVFSNELRRVSAEGANVLRILGNNIDNMTKLKGEEILLEVHKAAEELQEKIDARSYLLVNSESWVIGNRHTIVPRQSDDLIIDKGCDQLGCLSDQRSNNQHCPQDNDRLVNVLSRSWHSRSSPFGLVSATVEKSPEKNFCKQLSWPPQHSIDVDFTFLEPREKTFESASALSFATFASLLIEFVARLDNLVISFNELSSKAKFNEPHASPSTETKGSCWRLLKLFRL</sequence>
<feature type="transmembrane region" description="Helical" evidence="9">
    <location>
        <begin position="213"/>
        <end position="234"/>
    </location>
</feature>
<name>A0AA38GFN4_TAXCH</name>
<evidence type="ECO:0000313" key="10">
    <source>
        <dbReference type="EMBL" id="KAH9320858.1"/>
    </source>
</evidence>
<organism evidence="10 11">
    <name type="scientific">Taxus chinensis</name>
    <name type="common">Chinese yew</name>
    <name type="synonym">Taxus wallichiana var. chinensis</name>
    <dbReference type="NCBI Taxonomy" id="29808"/>
    <lineage>
        <taxon>Eukaryota</taxon>
        <taxon>Viridiplantae</taxon>
        <taxon>Streptophyta</taxon>
        <taxon>Embryophyta</taxon>
        <taxon>Tracheophyta</taxon>
        <taxon>Spermatophyta</taxon>
        <taxon>Pinopsida</taxon>
        <taxon>Pinidae</taxon>
        <taxon>Conifers II</taxon>
        <taxon>Cupressales</taxon>
        <taxon>Taxaceae</taxon>
        <taxon>Taxus</taxon>
    </lineage>
</organism>
<dbReference type="Pfam" id="PF11744">
    <property type="entry name" value="ALMT"/>
    <property type="match status" value="1"/>
</dbReference>
<dbReference type="AlphaFoldDB" id="A0AA38GFN4"/>
<dbReference type="GO" id="GO:0015743">
    <property type="term" value="P:malate transport"/>
    <property type="evidence" value="ECO:0007669"/>
    <property type="project" value="InterPro"/>
</dbReference>
<dbReference type="PANTHER" id="PTHR31086">
    <property type="entry name" value="ALUMINUM-ACTIVATED MALATE TRANSPORTER 10"/>
    <property type="match status" value="1"/>
</dbReference>
<keyword evidence="5 9" id="KW-1133">Transmembrane helix</keyword>
<feature type="transmembrane region" description="Helical" evidence="9">
    <location>
        <begin position="74"/>
        <end position="93"/>
    </location>
</feature>
<accession>A0AA38GFN4</accession>
<dbReference type="GO" id="GO:0034220">
    <property type="term" value="P:monoatomic ion transmembrane transport"/>
    <property type="evidence" value="ECO:0007669"/>
    <property type="project" value="UniProtKB-KW"/>
</dbReference>
<dbReference type="OMA" id="QISWSAC"/>
<keyword evidence="4 9" id="KW-0812">Transmembrane</keyword>
<dbReference type="EMBL" id="JAHRHJ020000003">
    <property type="protein sequence ID" value="KAH9320858.1"/>
    <property type="molecule type" value="Genomic_DNA"/>
</dbReference>
<evidence type="ECO:0000256" key="4">
    <source>
        <dbReference type="ARBA" id="ARBA00022692"/>
    </source>
</evidence>
<dbReference type="Proteomes" id="UP000824469">
    <property type="component" value="Unassembled WGS sequence"/>
</dbReference>
<evidence type="ECO:0000256" key="2">
    <source>
        <dbReference type="ARBA" id="ARBA00007079"/>
    </source>
</evidence>
<feature type="transmembrane region" description="Helical" evidence="9">
    <location>
        <begin position="156"/>
        <end position="175"/>
    </location>
</feature>
<feature type="transmembrane region" description="Helical" evidence="9">
    <location>
        <begin position="181"/>
        <end position="201"/>
    </location>
</feature>
<comment type="caution">
    <text evidence="10">The sequence shown here is derived from an EMBL/GenBank/DDBJ whole genome shotgun (WGS) entry which is preliminary data.</text>
</comment>
<feature type="transmembrane region" description="Helical" evidence="9">
    <location>
        <begin position="105"/>
        <end position="124"/>
    </location>
</feature>
<keyword evidence="8" id="KW-0407">Ion channel</keyword>
<evidence type="ECO:0000256" key="6">
    <source>
        <dbReference type="ARBA" id="ARBA00023065"/>
    </source>
</evidence>
<keyword evidence="11" id="KW-1185">Reference proteome</keyword>
<evidence type="ECO:0000256" key="1">
    <source>
        <dbReference type="ARBA" id="ARBA00004141"/>
    </source>
</evidence>